<evidence type="ECO:0000256" key="1">
    <source>
        <dbReference type="SAM" id="Coils"/>
    </source>
</evidence>
<protein>
    <submittedName>
        <fullName evidence="3">Uncharacterized protein</fullName>
    </submittedName>
</protein>
<feature type="region of interest" description="Disordered" evidence="2">
    <location>
        <begin position="527"/>
        <end position="705"/>
    </location>
</feature>
<feature type="region of interest" description="Disordered" evidence="2">
    <location>
        <begin position="1"/>
        <end position="259"/>
    </location>
</feature>
<feature type="region of interest" description="Disordered" evidence="2">
    <location>
        <begin position="1382"/>
        <end position="1406"/>
    </location>
</feature>
<feature type="compositionally biased region" description="Basic residues" evidence="2">
    <location>
        <begin position="206"/>
        <end position="215"/>
    </location>
</feature>
<feature type="compositionally biased region" description="Low complexity" evidence="2">
    <location>
        <begin position="148"/>
        <end position="158"/>
    </location>
</feature>
<feature type="compositionally biased region" description="Polar residues" evidence="2">
    <location>
        <begin position="1079"/>
        <end position="1088"/>
    </location>
</feature>
<feature type="compositionally biased region" description="Basic and acidic residues" evidence="2">
    <location>
        <begin position="572"/>
        <end position="583"/>
    </location>
</feature>
<evidence type="ECO:0000256" key="2">
    <source>
        <dbReference type="SAM" id="MobiDB-lite"/>
    </source>
</evidence>
<evidence type="ECO:0000313" key="4">
    <source>
        <dbReference type="Proteomes" id="UP000284706"/>
    </source>
</evidence>
<feature type="compositionally biased region" description="Acidic residues" evidence="2">
    <location>
        <begin position="909"/>
        <end position="926"/>
    </location>
</feature>
<feature type="compositionally biased region" description="Polar residues" evidence="2">
    <location>
        <begin position="103"/>
        <end position="126"/>
    </location>
</feature>
<reference evidence="3 4" key="1">
    <citation type="journal article" date="2018" name="Evol. Lett.">
        <title>Horizontal gene cluster transfer increased hallucinogenic mushroom diversity.</title>
        <authorList>
            <person name="Reynolds H.T."/>
            <person name="Vijayakumar V."/>
            <person name="Gluck-Thaler E."/>
            <person name="Korotkin H.B."/>
            <person name="Matheny P.B."/>
            <person name="Slot J.C."/>
        </authorList>
    </citation>
    <scope>NUCLEOTIDE SEQUENCE [LARGE SCALE GENOMIC DNA]</scope>
    <source>
        <strain evidence="3 4">SRW20</strain>
    </source>
</reference>
<comment type="caution">
    <text evidence="3">The sequence shown here is derived from an EMBL/GenBank/DDBJ whole genome shotgun (WGS) entry which is preliminary data.</text>
</comment>
<dbReference type="Proteomes" id="UP000284706">
    <property type="component" value="Unassembled WGS sequence"/>
</dbReference>
<dbReference type="EMBL" id="NHYE01001262">
    <property type="protein sequence ID" value="PPQ97327.1"/>
    <property type="molecule type" value="Genomic_DNA"/>
</dbReference>
<feature type="compositionally biased region" description="Basic and acidic residues" evidence="2">
    <location>
        <begin position="638"/>
        <end position="652"/>
    </location>
</feature>
<feature type="compositionally biased region" description="Polar residues" evidence="2">
    <location>
        <begin position="1115"/>
        <end position="1127"/>
    </location>
</feature>
<feature type="compositionally biased region" description="Basic residues" evidence="2">
    <location>
        <begin position="685"/>
        <end position="697"/>
    </location>
</feature>
<feature type="compositionally biased region" description="Polar residues" evidence="2">
    <location>
        <begin position="236"/>
        <end position="246"/>
    </location>
</feature>
<feature type="region of interest" description="Disordered" evidence="2">
    <location>
        <begin position="1172"/>
        <end position="1198"/>
    </location>
</feature>
<proteinExistence type="predicted"/>
<feature type="compositionally biased region" description="Acidic residues" evidence="2">
    <location>
        <begin position="594"/>
        <end position="612"/>
    </location>
</feature>
<feature type="coiled-coil region" evidence="1">
    <location>
        <begin position="358"/>
        <end position="385"/>
    </location>
</feature>
<name>A0A409Y2T5_9AGAR</name>
<dbReference type="OrthoDB" id="2692910at2759"/>
<feature type="compositionally biased region" description="Polar residues" evidence="2">
    <location>
        <begin position="85"/>
        <end position="96"/>
    </location>
</feature>
<organism evidence="3 4">
    <name type="scientific">Gymnopilus dilepis</name>
    <dbReference type="NCBI Taxonomy" id="231916"/>
    <lineage>
        <taxon>Eukaryota</taxon>
        <taxon>Fungi</taxon>
        <taxon>Dikarya</taxon>
        <taxon>Basidiomycota</taxon>
        <taxon>Agaricomycotina</taxon>
        <taxon>Agaricomycetes</taxon>
        <taxon>Agaricomycetidae</taxon>
        <taxon>Agaricales</taxon>
        <taxon>Agaricineae</taxon>
        <taxon>Hymenogastraceae</taxon>
        <taxon>Gymnopilus</taxon>
    </lineage>
</organism>
<feature type="region of interest" description="Disordered" evidence="2">
    <location>
        <begin position="1076"/>
        <end position="1127"/>
    </location>
</feature>
<evidence type="ECO:0000313" key="3">
    <source>
        <dbReference type="EMBL" id="PPQ97327.1"/>
    </source>
</evidence>
<feature type="coiled-coil region" evidence="1">
    <location>
        <begin position="276"/>
        <end position="308"/>
    </location>
</feature>
<feature type="compositionally biased region" description="Polar residues" evidence="2">
    <location>
        <begin position="1"/>
        <end position="10"/>
    </location>
</feature>
<dbReference type="InParanoid" id="A0A409Y2T5"/>
<gene>
    <name evidence="3" type="ORF">CVT26_006645</name>
</gene>
<sequence length="1438" mass="158205">MTKRTASAKASSGEENKNRAQRAHTATDQAAPSKGEREPIQLRRSMRPRSSTQQREPKAPARPSSRSLLPELGSVVRPFEDQEADTSNITSLSPASNPRRLQVNGTTRRLGQQQGDPSNVTTPTSTKPHRSSTARPRRHQLVDNVDYSSSITSAERSSAQIMSSQRTEESDASFLSQIPPKVMTQRRPRPSDPYAQSGDDFSWTAMRKRKPRHVSPSHEEARSIVESPPQIPDARTASQLFASQVSAGPEDAGNVPDGASRDEHLVLEDVEMDCVEDNIEAEKVALAEEAARAEAQQIGLAMKEAEARDKLEKAIALEALLTKRAEKARRIADKAAVYAETAEEEADEAALFQDDVTATMAAAKAAAAQQALEAAKRKAAVAFREQKGAQGRREAVEITQRMWARQQELAAVTVDEEFEREEAEHFARVEEESRVRLRSRRHYQDIQVSTDIGCEAQVAPVVSAASRPRSRQIFEGVVLTSRPDLMELYRRQQQEMDDHSGEVSAEDLGTCQDREEGSDCGLVNALFAEDDGPMPVPVDEGQQSPAVQKSRRRTRHLESPPIESEGSGSDFETSRQRAKEERARKQRRDPSPTSDDDDDEEDDEELADEVVEESPIKPATSNRKSNAKAHPMPGVGQVDHDNTPLHVAHDHGANSSANNVDAGGSEEGGPEVESDATAGASSKTGKGKKKGKDKGKQKTGPGRLPAEFVKECQAWGQDTLKKGGDIGLKYGYDLVQVIRTGGLAPQFLHGDSLWNVGQAWKARFEPGQTQAEFCLEYRGWKNLPDAEQDEMKKKMQKDLEEYASDEDAVLTPFQRFTNEQEAILKQHQHTCQFNPDLEPFTFLAYKGKCQATQQAVGLITGSDVGAALLADYPELVQLVIEGIQNKLRNELSDKAIEEMAAAYLRSTGEDGDDEEGGSSEEEDQQAEIDRLRKDVRVISDFVKGKKKASDYKSKLKGYLLKDIDKYGRDDPKAKEKLLKSKMNWDLTTLALKWHVTLWGWPDSQIPVFPHKRRYRMENALTNDLKTLYEMAQSGSLSFKPWTAEQKALDPESAEYSEIPLLVSSVGDKPLVKVKHMKESNTAQPSSEAGPSAASKEGADKGAGDAIEPEPVAAPSTVSAHSGGSTSVPLSVPEVSAAPALISVTTSKPHPRSKALPASSFCPLAASSSSLAPSNAAESNMYLPPQDMSSSRRAPSPRSSSACLVVYPSTLLRSPFTSPRQAHYGPPHVPLRSPRISRSARYSPYQLPHDSPPPCRMMKRVVFALPDGSAAMDVNYAGHYEDDQWAHTEEGQHYLPASSSNQDREETSFEELPEIPVKRKLKPATGRTPFPYRGDVGGLSISRTFKPSRPQVQPPPPSAFYAKKVGAPPSQRTILATTRHYPPPPPSNHPSQRVYVSHHHHHQTQEAVDEEVYVPPQYNQRHCPCEGQAGPSMEHFIEG</sequence>
<feature type="compositionally biased region" description="Low complexity" evidence="2">
    <location>
        <begin position="1188"/>
        <end position="1198"/>
    </location>
</feature>
<feature type="compositionally biased region" description="Basic residues" evidence="2">
    <location>
        <begin position="127"/>
        <end position="139"/>
    </location>
</feature>
<keyword evidence="4" id="KW-1185">Reference proteome</keyword>
<feature type="compositionally biased region" description="Low complexity" evidence="2">
    <location>
        <begin position="559"/>
        <end position="569"/>
    </location>
</feature>
<keyword evidence="1" id="KW-0175">Coiled coil</keyword>
<feature type="region of interest" description="Disordered" evidence="2">
    <location>
        <begin position="907"/>
        <end position="927"/>
    </location>
</feature>
<accession>A0A409Y2T5</accession>